<protein>
    <submittedName>
        <fullName evidence="2">Uncharacterized protein</fullName>
    </submittedName>
</protein>
<gene>
    <name evidence="2" type="ORF">ACFSQT_01700</name>
</gene>
<reference evidence="3" key="1">
    <citation type="journal article" date="2019" name="Int. J. Syst. Evol. Microbiol.">
        <title>The Global Catalogue of Microorganisms (GCM) 10K type strain sequencing project: providing services to taxonomists for standard genome sequencing and annotation.</title>
        <authorList>
            <consortium name="The Broad Institute Genomics Platform"/>
            <consortium name="The Broad Institute Genome Sequencing Center for Infectious Disease"/>
            <person name="Wu L."/>
            <person name="Ma J."/>
        </authorList>
    </citation>
    <scope>NUCLEOTIDE SEQUENCE [LARGE SCALE GENOMIC DNA]</scope>
    <source>
        <strain evidence="3">CGMCC 1.16226</strain>
    </source>
</reference>
<feature type="region of interest" description="Disordered" evidence="1">
    <location>
        <begin position="1"/>
        <end position="29"/>
    </location>
</feature>
<sequence>MRTPPKQPPLANERIYEAHSTSATPDLRRRQLLGEVRPRLAANLQRYLSFPSKPRPNGLPMFPRASWPVPLGKVAPAGRPGSMHRSTSRTRQKPLPNETPACHPHEY</sequence>
<evidence type="ECO:0000256" key="1">
    <source>
        <dbReference type="SAM" id="MobiDB-lite"/>
    </source>
</evidence>
<organism evidence="2 3">
    <name type="scientific">Mesorhizobium calcicola</name>
    <dbReference type="NCBI Taxonomy" id="1300310"/>
    <lineage>
        <taxon>Bacteria</taxon>
        <taxon>Pseudomonadati</taxon>
        <taxon>Pseudomonadota</taxon>
        <taxon>Alphaproteobacteria</taxon>
        <taxon>Hyphomicrobiales</taxon>
        <taxon>Phyllobacteriaceae</taxon>
        <taxon>Mesorhizobium</taxon>
    </lineage>
</organism>
<dbReference type="Proteomes" id="UP001597349">
    <property type="component" value="Unassembled WGS sequence"/>
</dbReference>
<evidence type="ECO:0000313" key="2">
    <source>
        <dbReference type="EMBL" id="MFD2051915.1"/>
    </source>
</evidence>
<name>A0ABW4W842_9HYPH</name>
<dbReference type="EMBL" id="JBHUGY010000003">
    <property type="protein sequence ID" value="MFD2051915.1"/>
    <property type="molecule type" value="Genomic_DNA"/>
</dbReference>
<feature type="region of interest" description="Disordered" evidence="1">
    <location>
        <begin position="49"/>
        <end position="107"/>
    </location>
</feature>
<dbReference type="RefSeq" id="WP_379016730.1">
    <property type="nucleotide sequence ID" value="NZ_JBHUGY010000003.1"/>
</dbReference>
<accession>A0ABW4W842</accession>
<keyword evidence="3" id="KW-1185">Reference proteome</keyword>
<evidence type="ECO:0000313" key="3">
    <source>
        <dbReference type="Proteomes" id="UP001597349"/>
    </source>
</evidence>
<comment type="caution">
    <text evidence="2">The sequence shown here is derived from an EMBL/GenBank/DDBJ whole genome shotgun (WGS) entry which is preliminary data.</text>
</comment>
<proteinExistence type="predicted"/>